<feature type="transmembrane region" description="Helical" evidence="1">
    <location>
        <begin position="12"/>
        <end position="33"/>
    </location>
</feature>
<evidence type="ECO:0000313" key="2">
    <source>
        <dbReference type="EMBL" id="MDG9699975.1"/>
    </source>
</evidence>
<reference evidence="2 3" key="1">
    <citation type="submission" date="2023-04" db="EMBL/GenBank/DDBJ databases">
        <title>Ottowia paracancer sp. nov., isolated from human stomach.</title>
        <authorList>
            <person name="Song Y."/>
        </authorList>
    </citation>
    <scope>NUCLEOTIDE SEQUENCE [LARGE SCALE GENOMIC DNA]</scope>
    <source>
        <strain evidence="2 3">10c7w1</strain>
    </source>
</reference>
<proteinExistence type="predicted"/>
<gene>
    <name evidence="2" type="ORF">QB898_09670</name>
</gene>
<keyword evidence="1" id="KW-0472">Membrane</keyword>
<accession>A0AAW6RI92</accession>
<feature type="transmembrane region" description="Helical" evidence="1">
    <location>
        <begin position="45"/>
        <end position="65"/>
    </location>
</feature>
<protein>
    <submittedName>
        <fullName evidence="2">Uncharacterized protein</fullName>
    </submittedName>
</protein>
<evidence type="ECO:0000313" key="3">
    <source>
        <dbReference type="Proteomes" id="UP001237156"/>
    </source>
</evidence>
<dbReference type="EMBL" id="JARVII010000020">
    <property type="protein sequence ID" value="MDG9699975.1"/>
    <property type="molecule type" value="Genomic_DNA"/>
</dbReference>
<dbReference type="AlphaFoldDB" id="A0AAW6RI92"/>
<dbReference type="Proteomes" id="UP001237156">
    <property type="component" value="Unassembled WGS sequence"/>
</dbReference>
<keyword evidence="3" id="KW-1185">Reference proteome</keyword>
<comment type="caution">
    <text evidence="2">The sequence shown here is derived from an EMBL/GenBank/DDBJ whole genome shotgun (WGS) entry which is preliminary data.</text>
</comment>
<sequence length="123" mass="13319">MSKEYGEYDFVWLAAAYVAASVVEHGAMLAFTFAPAFEGGEKAAAFPYVSLLAYLRGLACAAWLLKSAGRASPGASLGYHWLWAAFGLFADLMGVALFVLFNEARQPHRPKPSSPAFHPDCEK</sequence>
<feature type="transmembrane region" description="Helical" evidence="1">
    <location>
        <begin position="77"/>
        <end position="101"/>
    </location>
</feature>
<name>A0AAW6RI92_9BURK</name>
<dbReference type="RefSeq" id="WP_279524783.1">
    <property type="nucleotide sequence ID" value="NZ_JARVII010000020.1"/>
</dbReference>
<evidence type="ECO:0000256" key="1">
    <source>
        <dbReference type="SAM" id="Phobius"/>
    </source>
</evidence>
<organism evidence="2 3">
    <name type="scientific">Ottowia cancrivicina</name>
    <dbReference type="NCBI Taxonomy" id="3040346"/>
    <lineage>
        <taxon>Bacteria</taxon>
        <taxon>Pseudomonadati</taxon>
        <taxon>Pseudomonadota</taxon>
        <taxon>Betaproteobacteria</taxon>
        <taxon>Burkholderiales</taxon>
        <taxon>Comamonadaceae</taxon>
        <taxon>Ottowia</taxon>
    </lineage>
</organism>
<keyword evidence="1" id="KW-0812">Transmembrane</keyword>
<keyword evidence="1" id="KW-1133">Transmembrane helix</keyword>